<feature type="non-terminal residue" evidence="2">
    <location>
        <position position="1"/>
    </location>
</feature>
<accession>A0A3M7KND0</accession>
<reference evidence="3" key="1">
    <citation type="journal article" date="2018" name="Algal Res.">
        <title>Characterization of plant carbon substrate utilization by Auxenochlorella protothecoides.</title>
        <authorList>
            <person name="Vogler B.W."/>
            <person name="Starkenburg S.R."/>
            <person name="Sudasinghe N."/>
            <person name="Schambach J.Y."/>
            <person name="Rollin J.A."/>
            <person name="Pattathil S."/>
            <person name="Barry A.N."/>
        </authorList>
    </citation>
    <scope>NUCLEOTIDE SEQUENCE [LARGE SCALE GENOMIC DNA]</scope>
    <source>
        <strain evidence="3">UTEX 25</strain>
    </source>
</reference>
<feature type="region of interest" description="Disordered" evidence="1">
    <location>
        <begin position="1"/>
        <end position="41"/>
    </location>
</feature>
<evidence type="ECO:0000313" key="3">
    <source>
        <dbReference type="Proteomes" id="UP000279271"/>
    </source>
</evidence>
<dbReference type="AlphaFoldDB" id="A0A3M7KND0"/>
<feature type="compositionally biased region" description="Pro residues" evidence="1">
    <location>
        <begin position="547"/>
        <end position="556"/>
    </location>
</feature>
<feature type="compositionally biased region" description="Basic and acidic residues" evidence="1">
    <location>
        <begin position="517"/>
        <end position="536"/>
    </location>
</feature>
<gene>
    <name evidence="2" type="ORF">APUTEX25_001265</name>
</gene>
<feature type="region of interest" description="Disordered" evidence="1">
    <location>
        <begin position="717"/>
        <end position="754"/>
    </location>
</feature>
<dbReference type="EMBL" id="QOKY01000215">
    <property type="protein sequence ID" value="RMZ52071.1"/>
    <property type="molecule type" value="Genomic_DNA"/>
</dbReference>
<dbReference type="Proteomes" id="UP000279271">
    <property type="component" value="Unassembled WGS sequence"/>
</dbReference>
<feature type="compositionally biased region" description="Basic and acidic residues" evidence="1">
    <location>
        <begin position="1"/>
        <end position="17"/>
    </location>
</feature>
<proteinExistence type="predicted"/>
<feature type="region of interest" description="Disordered" evidence="1">
    <location>
        <begin position="496"/>
        <end position="558"/>
    </location>
</feature>
<name>A0A3M7KND0_AUXPR</name>
<evidence type="ECO:0000313" key="2">
    <source>
        <dbReference type="EMBL" id="RMZ52071.1"/>
    </source>
</evidence>
<protein>
    <submittedName>
        <fullName evidence="2">Uncharacterized protein</fullName>
    </submittedName>
</protein>
<evidence type="ECO:0000256" key="1">
    <source>
        <dbReference type="SAM" id="MobiDB-lite"/>
    </source>
</evidence>
<sequence>ATIPPERADDFLQDEGRMFNPPPPSSSPLSQRGPTHKTASTEVRLSRVAWIVPTLDEKPFRKLRHQAYVARERAINRLAEQFRAPLWNDHYRGHGQLVGPGPGGIMRGAPPGPWIRFLRRVCRVVVVDEHRSSKLCCACHATLHAHQYVRVRNGVEKLVDVWDTKRCVNKGCRVHVVNRDVNGAANILMLTKCFFAEPTLRVHIPPFVHHSTSPPFAPVPWDLEAPATEEGPTEAELAAETAAIEAVINEWSTERAPAAARGDGDGTSGKVDEVLTTIKCTLNAFRGLPKPPRGRSSQDPLRPTLDNIVYTMAVTTILGGLLAELHVLRVVEEFERRKAAKCADADKVLHPLNNTFFCRCLRAVSGLRPEPDKKGSEETREAFPFLLETAAIFRRTCEEAVGSYQPPDLEHLHYFMDEAARDMETVTKTYYKREFFRRLKQNAQLELGCSARRAYSCARAVLAVEFVRRPAAEGTGASTAGGGAVRELGARIREVMHEHDPATKKRRGLGKKQRAAAAERRERAAERQRAAREPAARRHAARGPATADPPKPPPPQRHVGRLFGLLPCKQGYEAAYVTGTLSSLRGLLRRHEVLNHGSVAELTGMNLPTKALWCAAPMDEVTPGVCLGWRKGPRGSVDAAVLARLNLEGCRLPPGKEAAIRACLLAKQKWHKKKKALCVHIGWAFFARLFDYRRFEHGRWTSGGHWRTNGYTVAVTLQRPRDPPRPGDPPPPPPKEAKAGKRNNAGASKGALHHQSREIANEHYRHGLPLTEAEIHMVVGMDPGRVAMFTAVDEHGNSTACGAKEFYAMAQHRQHEKTISGWLDKAPPCVQNLRKCPTFKTASIEALLRRVKAVVQNLQEGLAWMFKKPFRKLRHRAHLRREWAINRLAEQFRAPPGMTTVVGAGNWSAQDRGGVMRGHPPGPWMRFLKRLRRVCTVVVVDEFRSSKLCCACHTALHAHQYRRVHRGVLETGDVWGTKRCANRACAANVANRDVNAAVNMLMLVKLFLAGLPRPTAFGGPPPLTAPTNGWPTNYTNCA</sequence>
<comment type="caution">
    <text evidence="2">The sequence shown here is derived from an EMBL/GenBank/DDBJ whole genome shotgun (WGS) entry which is preliminary data.</text>
</comment>
<feature type="compositionally biased region" description="Polar residues" evidence="1">
    <location>
        <begin position="29"/>
        <end position="41"/>
    </location>
</feature>
<feature type="compositionally biased region" description="Basic residues" evidence="1">
    <location>
        <begin position="504"/>
        <end position="514"/>
    </location>
</feature>
<organism evidence="2 3">
    <name type="scientific">Auxenochlorella protothecoides</name>
    <name type="common">Green microalga</name>
    <name type="synonym">Chlorella protothecoides</name>
    <dbReference type="NCBI Taxonomy" id="3075"/>
    <lineage>
        <taxon>Eukaryota</taxon>
        <taxon>Viridiplantae</taxon>
        <taxon>Chlorophyta</taxon>
        <taxon>core chlorophytes</taxon>
        <taxon>Trebouxiophyceae</taxon>
        <taxon>Chlorellales</taxon>
        <taxon>Chlorellaceae</taxon>
        <taxon>Auxenochlorella</taxon>
    </lineage>
</organism>